<dbReference type="EMBL" id="AP024485">
    <property type="protein sequence ID" value="BCS87058.1"/>
    <property type="molecule type" value="Genomic_DNA"/>
</dbReference>
<proteinExistence type="predicted"/>
<dbReference type="InterPro" id="IPR050400">
    <property type="entry name" value="Bact_Cytoskel_RodZ"/>
</dbReference>
<feature type="compositionally biased region" description="Low complexity" evidence="1">
    <location>
        <begin position="194"/>
        <end position="204"/>
    </location>
</feature>
<keyword evidence="2" id="KW-0472">Membrane</keyword>
<feature type="compositionally biased region" description="Low complexity" evidence="1">
    <location>
        <begin position="168"/>
        <end position="181"/>
    </location>
</feature>
<evidence type="ECO:0000256" key="1">
    <source>
        <dbReference type="SAM" id="MobiDB-lite"/>
    </source>
</evidence>
<organism evidence="4 5">
    <name type="scientific">Pseudodesulfovibrio sediminis</name>
    <dbReference type="NCBI Taxonomy" id="2810563"/>
    <lineage>
        <taxon>Bacteria</taxon>
        <taxon>Pseudomonadati</taxon>
        <taxon>Thermodesulfobacteriota</taxon>
        <taxon>Desulfovibrionia</taxon>
        <taxon>Desulfovibrionales</taxon>
        <taxon>Desulfovibrionaceae</taxon>
    </lineage>
</organism>
<dbReference type="RefSeq" id="WP_229592900.1">
    <property type="nucleotide sequence ID" value="NZ_AP024485.1"/>
</dbReference>
<accession>A0ABM7P2K4</accession>
<feature type="region of interest" description="Disordered" evidence="1">
    <location>
        <begin position="168"/>
        <end position="218"/>
    </location>
</feature>
<evidence type="ECO:0000259" key="3">
    <source>
        <dbReference type="Pfam" id="PF13464"/>
    </source>
</evidence>
<dbReference type="InterPro" id="IPR001387">
    <property type="entry name" value="Cro/C1-type_HTH"/>
</dbReference>
<feature type="compositionally biased region" description="Low complexity" evidence="1">
    <location>
        <begin position="153"/>
        <end position="162"/>
    </location>
</feature>
<dbReference type="InterPro" id="IPR010982">
    <property type="entry name" value="Lambda_DNA-bd_dom_sf"/>
</dbReference>
<protein>
    <recommendedName>
        <fullName evidence="3">Cytoskeleton protein RodZ-like C-terminal domain-containing protein</fullName>
    </recommendedName>
</protein>
<dbReference type="CDD" id="cd00093">
    <property type="entry name" value="HTH_XRE"/>
    <property type="match status" value="1"/>
</dbReference>
<feature type="region of interest" description="Disordered" evidence="1">
    <location>
        <begin position="143"/>
        <end position="162"/>
    </location>
</feature>
<reference evidence="4" key="1">
    <citation type="journal article" date="2022" name="Arch. Microbiol.">
        <title>Pseudodesulfovibrio sediminis sp. nov., a mesophilic and neutrophilic sulfate-reducing bacterium isolated from sediment of a brackish lake.</title>
        <authorList>
            <person name="Takahashi A."/>
            <person name="Kojima H."/>
            <person name="Watanabe M."/>
            <person name="Fukui M."/>
        </authorList>
    </citation>
    <scope>NUCLEOTIDE SEQUENCE</scope>
    <source>
        <strain evidence="4">SF6</strain>
    </source>
</reference>
<feature type="transmembrane region" description="Helical" evidence="2">
    <location>
        <begin position="113"/>
        <end position="134"/>
    </location>
</feature>
<evidence type="ECO:0000313" key="5">
    <source>
        <dbReference type="Proteomes" id="UP001053296"/>
    </source>
</evidence>
<dbReference type="Pfam" id="PF13464">
    <property type="entry name" value="RodZ_C"/>
    <property type="match status" value="1"/>
</dbReference>
<keyword evidence="2" id="KW-0812">Transmembrane</keyword>
<dbReference type="SUPFAM" id="SSF47413">
    <property type="entry name" value="lambda repressor-like DNA-binding domains"/>
    <property type="match status" value="1"/>
</dbReference>
<keyword evidence="2" id="KW-1133">Transmembrane helix</keyword>
<dbReference type="Proteomes" id="UP001053296">
    <property type="component" value="Chromosome"/>
</dbReference>
<name>A0ABM7P2K4_9BACT</name>
<dbReference type="InterPro" id="IPR025194">
    <property type="entry name" value="RodZ-like_C"/>
</dbReference>
<keyword evidence="5" id="KW-1185">Reference proteome</keyword>
<dbReference type="Gene3D" id="1.10.260.40">
    <property type="entry name" value="lambda repressor-like DNA-binding domains"/>
    <property type="match status" value="1"/>
</dbReference>
<dbReference type="PANTHER" id="PTHR34475">
    <property type="match status" value="1"/>
</dbReference>
<evidence type="ECO:0000313" key="4">
    <source>
        <dbReference type="EMBL" id="BCS87058.1"/>
    </source>
</evidence>
<dbReference type="PANTHER" id="PTHR34475:SF1">
    <property type="entry name" value="CYTOSKELETON PROTEIN RODZ"/>
    <property type="match status" value="1"/>
</dbReference>
<sequence length="313" mass="33945">MNFQELGLILKREREARGLSIEAVMEATKISHVNLVALEAGDSSAMPHPVYTKGFVKSYARLLDLDAEELSMIVDQEYQTDETDRDTIVVYEVSPSAEKAFHEADAPPKTRSVWPSILLGVIAISLVLALLFFLNMKDEKSADSGLESPVVTEQPVVEDAPVVEEMPAVEGAEEAPASEAAPVREGEPVEEESSSPAAVPEASVTSQTQADPVAESDAQVDAELAEQGKYAHVLVIRAISDKGCWIGVWKGDETRMSSDFVLTKGEPLRLMFNSARRIRIGNVAGVTITYNGKPYPITDARGNIKTLRFGSAN</sequence>
<gene>
    <name evidence="4" type="ORF">PSDVSF_03000</name>
</gene>
<feature type="domain" description="Cytoskeleton protein RodZ-like C-terminal" evidence="3">
    <location>
        <begin position="243"/>
        <end position="307"/>
    </location>
</feature>
<dbReference type="Pfam" id="PF13413">
    <property type="entry name" value="HTH_25"/>
    <property type="match status" value="1"/>
</dbReference>
<evidence type="ECO:0000256" key="2">
    <source>
        <dbReference type="SAM" id="Phobius"/>
    </source>
</evidence>